<keyword evidence="2" id="KW-1185">Reference proteome</keyword>
<organism evidence="1 2">
    <name type="scientific">Haloglomus irregulare</name>
    <dbReference type="NCBI Taxonomy" id="2234134"/>
    <lineage>
        <taxon>Archaea</taxon>
        <taxon>Methanobacteriati</taxon>
        <taxon>Methanobacteriota</taxon>
        <taxon>Stenosarchaea group</taxon>
        <taxon>Halobacteria</taxon>
        <taxon>Halobacteriales</taxon>
        <taxon>Natronomonadaceae</taxon>
        <taxon>Haloglomus</taxon>
    </lineage>
</organism>
<proteinExistence type="predicted"/>
<dbReference type="InParanoid" id="A0A554NEX5"/>
<name>A0A554NEX5_9EURY</name>
<dbReference type="Pfam" id="PF08892">
    <property type="entry name" value="YqcI_YcgG"/>
    <property type="match status" value="1"/>
</dbReference>
<dbReference type="EMBL" id="QMDX01000001">
    <property type="protein sequence ID" value="TSD15898.1"/>
    <property type="molecule type" value="Genomic_DNA"/>
</dbReference>
<comment type="caution">
    <text evidence="1">The sequence shown here is derived from an EMBL/GenBank/DDBJ whole genome shotgun (WGS) entry which is preliminary data.</text>
</comment>
<dbReference type="RefSeq" id="WP_144260375.1">
    <property type="nucleotide sequence ID" value="NZ_QMDX01000001.1"/>
</dbReference>
<gene>
    <name evidence="1" type="ORF">DP107_01575</name>
</gene>
<dbReference type="OrthoDB" id="165320at2157"/>
<evidence type="ECO:0000313" key="1">
    <source>
        <dbReference type="EMBL" id="TSD15898.1"/>
    </source>
</evidence>
<dbReference type="AlphaFoldDB" id="A0A554NEX5"/>
<accession>A0A554NEX5</accession>
<protein>
    <recommendedName>
        <fullName evidence="3">YqcI/YcgG family protein</fullName>
    </recommendedName>
</protein>
<dbReference type="Proteomes" id="UP000319894">
    <property type="component" value="Unassembled WGS sequence"/>
</dbReference>
<evidence type="ECO:0000313" key="2">
    <source>
        <dbReference type="Proteomes" id="UP000319894"/>
    </source>
</evidence>
<sequence>MNEPGIQSVMDQGTLAERVAAGETPEWVARHWRTFRDALTGEHEGESFPCFFGAESVANGEPLYTAVPSMREKDALLRFRDALLEYLDRYEDRNGRASFVVFFRPDPSVETEADYHEALWHVLKVLHVHDPSPWPDDIPTGTDSRFWEFCFGDEPIFPTCRAPFYDDYRSRYCPVGLEITFQPRSLFDGITGDTEAGQRARETIHGNLEAYDGVCPHANLGDWGAPGDREWHQYMLPEDESQAPDACPVTFTREHPKVDHRFDPAMPAPASADD</sequence>
<dbReference type="PANTHER" id="PTHR40045">
    <property type="entry name" value="YCGG FAMILY PROTEIN"/>
    <property type="match status" value="1"/>
</dbReference>
<reference evidence="1 2" key="1">
    <citation type="submission" date="2018-06" db="EMBL/GenBank/DDBJ databases">
        <title>Natronomonas sp. F16-60 a new haloarchaeon isolated from a solar saltern of Isla Cristina, Huelva, Spain.</title>
        <authorList>
            <person name="Duran-Viseras A."/>
            <person name="Sanchez-Porro C."/>
            <person name="Ventosa A."/>
        </authorList>
    </citation>
    <scope>NUCLEOTIDE SEQUENCE [LARGE SCALE GENOMIC DNA]</scope>
    <source>
        <strain evidence="1 2">F16-60</strain>
    </source>
</reference>
<dbReference type="InterPro" id="IPR014988">
    <property type="entry name" value="Uncharacterised_YqcI/YcgG"/>
</dbReference>
<dbReference type="PANTHER" id="PTHR40045:SF1">
    <property type="entry name" value="YQCI_YCGG FAMILY PROTEIN"/>
    <property type="match status" value="1"/>
</dbReference>
<evidence type="ECO:0008006" key="3">
    <source>
        <dbReference type="Google" id="ProtNLM"/>
    </source>
</evidence>